<dbReference type="SMART" id="SM00981">
    <property type="entry name" value="THUMP"/>
    <property type="match status" value="1"/>
</dbReference>
<feature type="domain" description="Rhodanese" evidence="12">
    <location>
        <begin position="404"/>
        <end position="483"/>
    </location>
</feature>
<dbReference type="SUPFAM" id="SSF52821">
    <property type="entry name" value="Rhodanese/Cell cycle control phosphatase"/>
    <property type="match status" value="1"/>
</dbReference>
<dbReference type="InterPro" id="IPR049961">
    <property type="entry name" value="ThiI_N"/>
</dbReference>
<comment type="similarity">
    <text evidence="11">Belongs to the ThiI family.</text>
</comment>
<dbReference type="InterPro" id="IPR049962">
    <property type="entry name" value="THUMP_ThiI"/>
</dbReference>
<dbReference type="InterPro" id="IPR004114">
    <property type="entry name" value="THUMP_dom"/>
</dbReference>
<evidence type="ECO:0000256" key="8">
    <source>
        <dbReference type="ARBA" id="ARBA00022977"/>
    </source>
</evidence>
<dbReference type="Pfam" id="PF00581">
    <property type="entry name" value="Rhodanese"/>
    <property type="match status" value="1"/>
</dbReference>
<evidence type="ECO:0000256" key="9">
    <source>
        <dbReference type="ARBA" id="ARBA00023157"/>
    </source>
</evidence>
<evidence type="ECO:0000259" key="12">
    <source>
        <dbReference type="PROSITE" id="PS50206"/>
    </source>
</evidence>
<dbReference type="CDD" id="cd01712">
    <property type="entry name" value="PPase_ThiI"/>
    <property type="match status" value="1"/>
</dbReference>
<evidence type="ECO:0000256" key="6">
    <source>
        <dbReference type="ARBA" id="ARBA00022840"/>
    </source>
</evidence>
<evidence type="ECO:0000256" key="11">
    <source>
        <dbReference type="HAMAP-Rule" id="MF_00021"/>
    </source>
</evidence>
<dbReference type="InterPro" id="IPR050102">
    <property type="entry name" value="tRNA_sulfurtransferase_ThiI"/>
</dbReference>
<evidence type="ECO:0000259" key="13">
    <source>
        <dbReference type="PROSITE" id="PS51165"/>
    </source>
</evidence>
<comment type="function">
    <text evidence="11">Catalyzes the ATP-dependent transfer of a sulfur to tRNA to produce 4-thiouridine in position 8 of tRNAs, which functions as a near-UV photosensor. Also catalyzes the transfer of sulfur to the sulfur carrier protein ThiS, forming ThiS-thiocarboxylate. This is a step in the synthesis of thiazole, in the thiamine biosynthesis pathway. The sulfur is donated as persulfide by IscS.</text>
</comment>
<dbReference type="InterPro" id="IPR014729">
    <property type="entry name" value="Rossmann-like_a/b/a_fold"/>
</dbReference>
<comment type="catalytic activity">
    <reaction evidence="11">
        <text>[ThiI sulfur-carrier protein]-S-sulfanyl-L-cysteine + a uridine in tRNA + 2 reduced [2Fe-2S]-[ferredoxin] + ATP + H(+) = [ThiI sulfur-carrier protein]-L-cysteine + a 4-thiouridine in tRNA + 2 oxidized [2Fe-2S]-[ferredoxin] + AMP + diphosphate</text>
        <dbReference type="Rhea" id="RHEA:24176"/>
        <dbReference type="Rhea" id="RHEA-COMP:10000"/>
        <dbReference type="Rhea" id="RHEA-COMP:10001"/>
        <dbReference type="Rhea" id="RHEA-COMP:13337"/>
        <dbReference type="Rhea" id="RHEA-COMP:13338"/>
        <dbReference type="Rhea" id="RHEA-COMP:13339"/>
        <dbReference type="Rhea" id="RHEA-COMP:13340"/>
        <dbReference type="ChEBI" id="CHEBI:15378"/>
        <dbReference type="ChEBI" id="CHEBI:29950"/>
        <dbReference type="ChEBI" id="CHEBI:30616"/>
        <dbReference type="ChEBI" id="CHEBI:33019"/>
        <dbReference type="ChEBI" id="CHEBI:33737"/>
        <dbReference type="ChEBI" id="CHEBI:33738"/>
        <dbReference type="ChEBI" id="CHEBI:61963"/>
        <dbReference type="ChEBI" id="CHEBI:65315"/>
        <dbReference type="ChEBI" id="CHEBI:136798"/>
        <dbReference type="ChEBI" id="CHEBI:456215"/>
        <dbReference type="EC" id="2.8.1.4"/>
    </reaction>
</comment>
<feature type="binding site" evidence="11">
    <location>
        <begin position="183"/>
        <end position="184"/>
    </location>
    <ligand>
        <name>ATP</name>
        <dbReference type="ChEBI" id="CHEBI:30616"/>
    </ligand>
</feature>
<protein>
    <recommendedName>
        <fullName evidence="11">tRNA sulfurtransferase</fullName>
        <ecNumber evidence="11">2.8.1.4</ecNumber>
    </recommendedName>
    <alternativeName>
        <fullName evidence="11">Sulfur carrier protein ThiS sulfurtransferase</fullName>
    </alternativeName>
    <alternativeName>
        <fullName evidence="11">Thiamine biosynthesis protein ThiI</fullName>
    </alternativeName>
    <alternativeName>
        <fullName evidence="11">tRNA 4-thiouridine synthase</fullName>
    </alternativeName>
</protein>
<keyword evidence="2 11" id="KW-0963">Cytoplasm</keyword>
<dbReference type="Pfam" id="PF02568">
    <property type="entry name" value="ThiI"/>
    <property type="match status" value="1"/>
</dbReference>
<keyword evidence="5 11" id="KW-0547">Nucleotide-binding</keyword>
<dbReference type="GO" id="GO:0140741">
    <property type="term" value="F:tRNA-uracil-4 sulfurtransferase activity"/>
    <property type="evidence" value="ECO:0007669"/>
    <property type="project" value="UniProtKB-EC"/>
</dbReference>
<comment type="caution">
    <text evidence="11">Lacks conserved residue(s) required for the propagation of feature annotation.</text>
</comment>
<accession>A0ABV1L741</accession>
<dbReference type="NCBIfam" id="TIGR00342">
    <property type="entry name" value="tRNA uracil 4-sulfurtransferase ThiI"/>
    <property type="match status" value="1"/>
</dbReference>
<feature type="binding site" evidence="11">
    <location>
        <position position="287"/>
    </location>
    <ligand>
        <name>ATP</name>
        <dbReference type="ChEBI" id="CHEBI:30616"/>
    </ligand>
</feature>
<keyword evidence="7 11" id="KW-0694">RNA-binding</keyword>
<keyword evidence="4 11" id="KW-0808">Transferase</keyword>
<comment type="caution">
    <text evidence="14">The sequence shown here is derived from an EMBL/GenBank/DDBJ whole genome shotgun (WGS) entry which is preliminary data.</text>
</comment>
<evidence type="ECO:0000256" key="10">
    <source>
        <dbReference type="ARBA" id="ARBA00023284"/>
    </source>
</evidence>
<keyword evidence="8 11" id="KW-0784">Thiamine biosynthesis</keyword>
<dbReference type="Pfam" id="PF02926">
    <property type="entry name" value="THUMP"/>
    <property type="match status" value="1"/>
</dbReference>
<comment type="pathway">
    <text evidence="11">Cofactor biosynthesis; thiamine diphosphate biosynthesis.</text>
</comment>
<dbReference type="CDD" id="cd00158">
    <property type="entry name" value="RHOD"/>
    <property type="match status" value="1"/>
</dbReference>
<dbReference type="Gene3D" id="3.30.2130.30">
    <property type="match status" value="1"/>
</dbReference>
<dbReference type="RefSeq" id="WP_109371728.1">
    <property type="nucleotide sequence ID" value="NZ_JBEEVJ010000001.1"/>
</dbReference>
<dbReference type="PANTHER" id="PTHR43209:SF1">
    <property type="entry name" value="TRNA SULFURTRANSFERASE"/>
    <property type="match status" value="1"/>
</dbReference>
<organism evidence="14 15">
    <name type="scientific">Proteus genomosp. 6</name>
    <dbReference type="NCBI Taxonomy" id="1311820"/>
    <lineage>
        <taxon>Bacteria</taxon>
        <taxon>Pseudomonadati</taxon>
        <taxon>Pseudomonadota</taxon>
        <taxon>Gammaproteobacteria</taxon>
        <taxon>Enterobacterales</taxon>
        <taxon>Morganellaceae</taxon>
        <taxon>Proteus</taxon>
    </lineage>
</organism>
<reference evidence="14 15" key="1">
    <citation type="submission" date="2024-04" db="EMBL/GenBank/DDBJ databases">
        <title>Role of Flies in the Dissemination of Carbapenem-Resistant Enterobacteriaceae (CRE): An Epidemiological and Genomic Study in China.</title>
        <authorList>
            <person name="Kaichao C."/>
            <person name="Zhang R."/>
            <person name="Chen S."/>
        </authorList>
    </citation>
    <scope>NUCLEOTIDE SEQUENCE [LARGE SCALE GENOMIC DNA]</scope>
    <source>
        <strain evidence="15">fly-1011</strain>
    </source>
</reference>
<keyword evidence="3 11" id="KW-0820">tRNA-binding</keyword>
<feature type="disulfide bond" description="Redox-active" evidence="11">
    <location>
        <begin position="344"/>
        <end position="456"/>
    </location>
</feature>
<evidence type="ECO:0000256" key="1">
    <source>
        <dbReference type="ARBA" id="ARBA00004496"/>
    </source>
</evidence>
<dbReference type="InterPro" id="IPR054173">
    <property type="entry name" value="ThiI_fer"/>
</dbReference>
<evidence type="ECO:0000256" key="2">
    <source>
        <dbReference type="ARBA" id="ARBA00022490"/>
    </source>
</evidence>
<evidence type="ECO:0000313" key="14">
    <source>
        <dbReference type="EMBL" id="MEQ5347574.1"/>
    </source>
</evidence>
<evidence type="ECO:0000256" key="4">
    <source>
        <dbReference type="ARBA" id="ARBA00022679"/>
    </source>
</evidence>
<dbReference type="PANTHER" id="PTHR43209">
    <property type="entry name" value="TRNA SULFURTRANSFERASE"/>
    <property type="match status" value="1"/>
</dbReference>
<dbReference type="SUPFAM" id="SSF143437">
    <property type="entry name" value="THUMP domain-like"/>
    <property type="match status" value="1"/>
</dbReference>
<dbReference type="InterPro" id="IPR001763">
    <property type="entry name" value="Rhodanese-like_dom"/>
</dbReference>
<evidence type="ECO:0000256" key="5">
    <source>
        <dbReference type="ARBA" id="ARBA00022741"/>
    </source>
</evidence>
<dbReference type="InterPro" id="IPR020536">
    <property type="entry name" value="ThiI_AANH"/>
</dbReference>
<dbReference type="PROSITE" id="PS50206">
    <property type="entry name" value="RHODANESE_3"/>
    <property type="match status" value="1"/>
</dbReference>
<gene>
    <name evidence="11 14" type="primary">thiI</name>
    <name evidence="14" type="ORF">ABN253_05230</name>
</gene>
<dbReference type="PROSITE" id="PS51165">
    <property type="entry name" value="THUMP"/>
    <property type="match status" value="1"/>
</dbReference>
<dbReference type="InterPro" id="IPR026340">
    <property type="entry name" value="THII_Thiazole_biosynth_dom"/>
</dbReference>
<feature type="active site" description="Cysteine persulfide intermediate" evidence="11">
    <location>
        <position position="456"/>
    </location>
</feature>
<evidence type="ECO:0000256" key="3">
    <source>
        <dbReference type="ARBA" id="ARBA00022555"/>
    </source>
</evidence>
<keyword evidence="9 11" id="KW-1015">Disulfide bond</keyword>
<dbReference type="EMBL" id="JBEEWF010000002">
    <property type="protein sequence ID" value="MEQ5347574.1"/>
    <property type="molecule type" value="Genomic_DNA"/>
</dbReference>
<dbReference type="InterPro" id="IPR003720">
    <property type="entry name" value="tRNA_STrfase"/>
</dbReference>
<keyword evidence="15" id="KW-1185">Reference proteome</keyword>
<sequence length="483" mass="54784">MKFIIKLFPEITIKSQSVRIRFIKILTSNIRNVLNTLGDEITVVRNWDNIVVVSKDESKSEAVCDALTRIPGIHHFLQVEEHPYTDLHNIFEQTFAAFKHLVENKTFCVRAKRRGKHSFTSNEVERYVGGGFNQHVESAKVKLTRPDVTINLEIEDDKLILVNARYEGIGGFPIGTQEDVLSLISGGYDSGVSSYMLMRRGSRVHYCFFNLGGSAHEIGVKQVAHYLWNRFGRSHKVHFVAVDFEPVVAEILEKVDDGQMGVVLKRMMVRAASRVAERYGVQAIVTGEALGQVSSQTLTNLRLIDNATDTLILRPLITHDKENIINIARQIGTEDFARTMPEFCGVISKSPTVKAVKAKIEAEEEKFDFSILDNVVENAKNMDIRRIAEETVQQVTEVEMVSEFGANDVILDIRSPEEQETSPLKIDGVDVKELPFYKLSTQFGDLDKAKTYLLYCDRGMMSRLQALYLREQGFENVKVYRKK</sequence>
<keyword evidence="10 11" id="KW-0676">Redox-active center</keyword>
<evidence type="ECO:0000313" key="15">
    <source>
        <dbReference type="Proteomes" id="UP001436462"/>
    </source>
</evidence>
<dbReference type="EC" id="2.8.1.4" evidence="11"/>
<feature type="binding site" evidence="11">
    <location>
        <position position="265"/>
    </location>
    <ligand>
        <name>ATP</name>
        <dbReference type="ChEBI" id="CHEBI:30616"/>
    </ligand>
</feature>
<dbReference type="Gene3D" id="3.40.50.620">
    <property type="entry name" value="HUPs"/>
    <property type="match status" value="1"/>
</dbReference>
<name>A0ABV1L741_9GAMM</name>
<dbReference type="Proteomes" id="UP001436462">
    <property type="component" value="Unassembled WGS sequence"/>
</dbReference>
<dbReference type="CDD" id="cd11716">
    <property type="entry name" value="THUMP_ThiI"/>
    <property type="match status" value="1"/>
</dbReference>
<feature type="binding site" evidence="11">
    <location>
        <position position="296"/>
    </location>
    <ligand>
        <name>ATP</name>
        <dbReference type="ChEBI" id="CHEBI:30616"/>
    </ligand>
</feature>
<comment type="subcellular location">
    <subcellularLocation>
        <location evidence="1 11">Cytoplasm</location>
    </subcellularLocation>
</comment>
<evidence type="ECO:0000256" key="7">
    <source>
        <dbReference type="ARBA" id="ARBA00022884"/>
    </source>
</evidence>
<proteinExistence type="inferred from homology"/>
<dbReference type="Gene3D" id="3.40.250.10">
    <property type="entry name" value="Rhodanese-like domain"/>
    <property type="match status" value="1"/>
</dbReference>
<dbReference type="InterPro" id="IPR036873">
    <property type="entry name" value="Rhodanese-like_dom_sf"/>
</dbReference>
<feature type="domain" description="THUMP" evidence="13">
    <location>
        <begin position="61"/>
        <end position="165"/>
    </location>
</feature>
<dbReference type="HAMAP" id="MF_00021">
    <property type="entry name" value="ThiI"/>
    <property type="match status" value="1"/>
</dbReference>
<dbReference type="Pfam" id="PF22025">
    <property type="entry name" value="ThiI_fer"/>
    <property type="match status" value="1"/>
</dbReference>
<comment type="catalytic activity">
    <reaction evidence="11">
        <text>[ThiS sulfur-carrier protein]-C-terminal Gly-Gly-AMP + S-sulfanyl-L-cysteinyl-[cysteine desulfurase] + AH2 = [ThiS sulfur-carrier protein]-C-terminal-Gly-aminoethanethioate + L-cysteinyl-[cysteine desulfurase] + A + AMP + 2 H(+)</text>
        <dbReference type="Rhea" id="RHEA:43340"/>
        <dbReference type="Rhea" id="RHEA-COMP:12157"/>
        <dbReference type="Rhea" id="RHEA-COMP:12158"/>
        <dbReference type="Rhea" id="RHEA-COMP:12910"/>
        <dbReference type="Rhea" id="RHEA-COMP:19908"/>
        <dbReference type="ChEBI" id="CHEBI:13193"/>
        <dbReference type="ChEBI" id="CHEBI:15378"/>
        <dbReference type="ChEBI" id="CHEBI:17499"/>
        <dbReference type="ChEBI" id="CHEBI:29950"/>
        <dbReference type="ChEBI" id="CHEBI:61963"/>
        <dbReference type="ChEBI" id="CHEBI:90618"/>
        <dbReference type="ChEBI" id="CHEBI:232372"/>
        <dbReference type="ChEBI" id="CHEBI:456215"/>
    </reaction>
</comment>
<keyword evidence="6 11" id="KW-0067">ATP-binding</keyword>
<dbReference type="SUPFAM" id="SSF52402">
    <property type="entry name" value="Adenine nucleotide alpha hydrolases-like"/>
    <property type="match status" value="1"/>
</dbReference>
<dbReference type="NCBIfam" id="TIGR04271">
    <property type="entry name" value="ThiI_C_thiazole"/>
    <property type="match status" value="1"/>
</dbReference>